<protein>
    <recommendedName>
        <fullName evidence="2">DUF6265 domain-containing protein</fullName>
    </recommendedName>
</protein>
<organism evidence="3 4">
    <name type="scientific">Novosphingobium jiangmenense</name>
    <dbReference type="NCBI Taxonomy" id="2791981"/>
    <lineage>
        <taxon>Bacteria</taxon>
        <taxon>Pseudomonadati</taxon>
        <taxon>Pseudomonadota</taxon>
        <taxon>Alphaproteobacteria</taxon>
        <taxon>Sphingomonadales</taxon>
        <taxon>Sphingomonadaceae</taxon>
        <taxon>Novosphingobium</taxon>
    </lineage>
</organism>
<proteinExistence type="predicted"/>
<gene>
    <name evidence="3" type="ORF">I2488_04960</name>
</gene>
<dbReference type="RefSeq" id="WP_196274687.1">
    <property type="nucleotide sequence ID" value="NZ_JADQDC010000002.1"/>
</dbReference>
<evidence type="ECO:0000259" key="2">
    <source>
        <dbReference type="Pfam" id="PF19780"/>
    </source>
</evidence>
<dbReference type="Pfam" id="PF19780">
    <property type="entry name" value="DUF6265"/>
    <property type="match status" value="1"/>
</dbReference>
<dbReference type="InterPro" id="IPR046232">
    <property type="entry name" value="DUF6265"/>
</dbReference>
<evidence type="ECO:0000313" key="3">
    <source>
        <dbReference type="EMBL" id="MBF9150344.1"/>
    </source>
</evidence>
<feature type="domain" description="DUF6265" evidence="2">
    <location>
        <begin position="30"/>
        <end position="139"/>
    </location>
</feature>
<comment type="caution">
    <text evidence="3">The sequence shown here is derived from an EMBL/GenBank/DDBJ whole genome shotgun (WGS) entry which is preliminary data.</text>
</comment>
<evidence type="ECO:0000313" key="4">
    <source>
        <dbReference type="Proteomes" id="UP000600799"/>
    </source>
</evidence>
<evidence type="ECO:0000256" key="1">
    <source>
        <dbReference type="SAM" id="SignalP"/>
    </source>
</evidence>
<feature type="signal peptide" evidence="1">
    <location>
        <begin position="1"/>
        <end position="20"/>
    </location>
</feature>
<feature type="chain" id="PRO_5045047530" description="DUF6265 domain-containing protein" evidence="1">
    <location>
        <begin position="21"/>
        <end position="157"/>
    </location>
</feature>
<accession>A0ABS0HDI8</accession>
<sequence>MIRPLVAFAAAILAPASAMAAPPATLADIAWLKGSWEGEGIEGAPALEAYAPAAGGQMVGHFRQLNKDGTVMFYELITIVEEGGSLAYRLKHFNADLTGWEEKDKVVSFPLTDRKGDLLDFSGLVYERTGKNTMTASVQVNEGGKTETLVFRFRRKR</sequence>
<keyword evidence="4" id="KW-1185">Reference proteome</keyword>
<keyword evidence="1" id="KW-0732">Signal</keyword>
<reference evidence="3 4" key="1">
    <citation type="submission" date="2020-11" db="EMBL/GenBank/DDBJ databases">
        <title>The genome sequence of Novosphingobium sp. 1Y9A.</title>
        <authorList>
            <person name="Liu Y."/>
        </authorList>
    </citation>
    <scope>NUCLEOTIDE SEQUENCE [LARGE SCALE GENOMIC DNA]</scope>
    <source>
        <strain evidence="3 4">1Y9A</strain>
    </source>
</reference>
<dbReference type="EMBL" id="JADQDC010000002">
    <property type="protein sequence ID" value="MBF9150344.1"/>
    <property type="molecule type" value="Genomic_DNA"/>
</dbReference>
<name>A0ABS0HDI8_9SPHN</name>
<dbReference type="Proteomes" id="UP000600799">
    <property type="component" value="Unassembled WGS sequence"/>
</dbReference>